<evidence type="ECO:0000256" key="1">
    <source>
        <dbReference type="SAM" id="MobiDB-lite"/>
    </source>
</evidence>
<feature type="compositionally biased region" description="Gly residues" evidence="1">
    <location>
        <begin position="431"/>
        <end position="441"/>
    </location>
</feature>
<dbReference type="Pfam" id="PF05133">
    <property type="entry name" value="SPP1_portal"/>
    <property type="match status" value="1"/>
</dbReference>
<organism evidence="2">
    <name type="scientific">Siphoviridae sp. ctub511</name>
    <dbReference type="NCBI Taxonomy" id="2825714"/>
    <lineage>
        <taxon>Viruses</taxon>
        <taxon>Duplodnaviria</taxon>
        <taxon>Heunggongvirae</taxon>
        <taxon>Uroviricota</taxon>
        <taxon>Caudoviricetes</taxon>
    </lineage>
</organism>
<protein>
    <submittedName>
        <fullName evidence="2">PORTAL PROTEIN</fullName>
    </submittedName>
</protein>
<dbReference type="NCBIfam" id="TIGR01538">
    <property type="entry name" value="portal_SPP1"/>
    <property type="match status" value="1"/>
</dbReference>
<dbReference type="EMBL" id="BK015978">
    <property type="protein sequence ID" value="DAF88101.1"/>
    <property type="molecule type" value="Genomic_DNA"/>
</dbReference>
<evidence type="ECO:0000313" key="2">
    <source>
        <dbReference type="EMBL" id="DAF88101.1"/>
    </source>
</evidence>
<feature type="region of interest" description="Disordered" evidence="1">
    <location>
        <begin position="419"/>
        <end position="441"/>
    </location>
</feature>
<proteinExistence type="predicted"/>
<dbReference type="InterPro" id="IPR021145">
    <property type="entry name" value="Portal_protein_SPP1_Gp6-like"/>
</dbReference>
<accession>A0A8S5U0Y1</accession>
<dbReference type="InterPro" id="IPR006428">
    <property type="entry name" value="Portal_SPP1-type"/>
</dbReference>
<sequence>MRYKISRDTVMTPQLLAKYINLHKKDVSKRNRVLQDAYENKYKIFGAPKKEDYKPDVRISANFAKYLTDTFVGFFCGVPIKINSDDSNIDEYLGRLSLYNDEDNHNLELAKGADIHGDYHELLYVDEDAEICYTEVSPLQSFFLVDDSILERPLFFIRYYKDSNKIERGSWSDSTHVQYFTKNPSIKWDDDPVIHGFDGVPAVEYRANAESMGLYESVLSQIDAYNKALSEKANDVDYFADAYMKILGPRVDEKTIPEIRRNRIINFSGNYGENKADVDFLQKPEADDTQENLLDRLEKLIFATSMIANISDENFAGQASGVALKYKLLAMQNLATFKALKFQSAMNRRYKLIFSNPLSGMKSDAWAKIDYHFTMNYPANLGDEAETAKNLEGITSKETQLKTLSVVDDPKAELEKIKAENEESASQMFGNLGGAGDGDEA</sequence>
<name>A0A8S5U0Y1_9CAUD</name>
<reference evidence="2" key="1">
    <citation type="journal article" date="2021" name="Proc. Natl. Acad. Sci. U.S.A.">
        <title>A Catalog of Tens of Thousands of Viruses from Human Metagenomes Reveals Hidden Associations with Chronic Diseases.</title>
        <authorList>
            <person name="Tisza M.J."/>
            <person name="Buck C.B."/>
        </authorList>
    </citation>
    <scope>NUCLEOTIDE SEQUENCE</scope>
    <source>
        <strain evidence="2">Ctub511</strain>
    </source>
</reference>